<reference evidence="8 9" key="1">
    <citation type="submission" date="2023-08" db="EMBL/GenBank/DDBJ databases">
        <title>Genome sequence of Thermaerobacter compostii strain Ins1, a spore-forming filamentous bacterium isolated from a deep geothermal reservoir.</title>
        <authorList>
            <person name="Bregnard D."/>
            <person name="Gonzalez D."/>
            <person name="Junier P."/>
        </authorList>
    </citation>
    <scope>NUCLEOTIDE SEQUENCE [LARGE SCALE GENOMIC DNA]</scope>
    <source>
        <strain evidence="8 9">Ins1</strain>
    </source>
</reference>
<keyword evidence="3 5" id="KW-0131">Cell cycle</keyword>
<dbReference type="InterPro" id="IPR013033">
    <property type="entry name" value="MinC"/>
</dbReference>
<organism evidence="8 9">
    <name type="scientific">Thermaerobacter composti</name>
    <dbReference type="NCBI Taxonomy" id="554949"/>
    <lineage>
        <taxon>Bacteria</taxon>
        <taxon>Bacillati</taxon>
        <taxon>Bacillota</taxon>
        <taxon>Clostridia</taxon>
        <taxon>Eubacteriales</taxon>
        <taxon>Clostridiales Family XVII. Incertae Sedis</taxon>
        <taxon>Thermaerobacter</taxon>
    </lineage>
</organism>
<dbReference type="HAMAP" id="MF_00267">
    <property type="entry name" value="MinC"/>
    <property type="match status" value="1"/>
</dbReference>
<keyword evidence="2 5" id="KW-0717">Septation</keyword>
<dbReference type="Gene3D" id="2.160.20.70">
    <property type="match status" value="1"/>
</dbReference>
<dbReference type="PANTHER" id="PTHR34108:SF1">
    <property type="entry name" value="SEPTUM SITE-DETERMINING PROTEIN MINC"/>
    <property type="match status" value="1"/>
</dbReference>
<keyword evidence="9" id="KW-1185">Reference proteome</keyword>
<comment type="similarity">
    <text evidence="5">Belongs to the MinC family.</text>
</comment>
<evidence type="ECO:0000256" key="1">
    <source>
        <dbReference type="ARBA" id="ARBA00022618"/>
    </source>
</evidence>
<dbReference type="SUPFAM" id="SSF63848">
    <property type="entry name" value="Cell-division inhibitor MinC, C-terminal domain"/>
    <property type="match status" value="1"/>
</dbReference>
<dbReference type="EMBL" id="CP132508">
    <property type="protein sequence ID" value="WPD18956.1"/>
    <property type="molecule type" value="Genomic_DNA"/>
</dbReference>
<keyword evidence="1 5" id="KW-0132">Cell division</keyword>
<evidence type="ECO:0000256" key="3">
    <source>
        <dbReference type="ARBA" id="ARBA00023306"/>
    </source>
</evidence>
<dbReference type="Proteomes" id="UP001304683">
    <property type="component" value="Chromosome"/>
</dbReference>
<evidence type="ECO:0000256" key="2">
    <source>
        <dbReference type="ARBA" id="ARBA00023210"/>
    </source>
</evidence>
<accession>A0ABZ0QN94</accession>
<feature type="domain" description="Septum formation inhibitor MinC C-terminal" evidence="7">
    <location>
        <begin position="196"/>
        <end position="304"/>
    </location>
</feature>
<name>A0ABZ0QN94_9FIRM</name>
<comment type="subunit">
    <text evidence="4 5">Interacts with MinD and FtsZ.</text>
</comment>
<proteinExistence type="inferred from homology"/>
<dbReference type="Pfam" id="PF03775">
    <property type="entry name" value="MinC_C"/>
    <property type="match status" value="1"/>
</dbReference>
<dbReference type="InterPro" id="IPR036145">
    <property type="entry name" value="MinC_C_sf"/>
</dbReference>
<comment type="function">
    <text evidence="5">Cell division inhibitor that blocks the formation of polar Z ring septums. Rapidly oscillates between the poles of the cell to destabilize FtsZ filaments that have formed before they mature into polar Z rings. Prevents FtsZ polymerization.</text>
</comment>
<feature type="region of interest" description="Disordered" evidence="6">
    <location>
        <begin position="97"/>
        <end position="195"/>
    </location>
</feature>
<evidence type="ECO:0000259" key="7">
    <source>
        <dbReference type="Pfam" id="PF03775"/>
    </source>
</evidence>
<dbReference type="PANTHER" id="PTHR34108">
    <property type="entry name" value="SEPTUM SITE-DETERMINING PROTEIN MINC"/>
    <property type="match status" value="1"/>
</dbReference>
<evidence type="ECO:0000313" key="8">
    <source>
        <dbReference type="EMBL" id="WPD18956.1"/>
    </source>
</evidence>
<evidence type="ECO:0000256" key="5">
    <source>
        <dbReference type="HAMAP-Rule" id="MF_00267"/>
    </source>
</evidence>
<dbReference type="InterPro" id="IPR016098">
    <property type="entry name" value="CAP/MinC_C"/>
</dbReference>
<protein>
    <recommendedName>
        <fullName evidence="5">Probable septum site-determining protein MinC</fullName>
    </recommendedName>
</protein>
<dbReference type="RefSeq" id="WP_135224470.1">
    <property type="nucleotide sequence ID" value="NZ_CP132508.1"/>
</dbReference>
<evidence type="ECO:0000256" key="6">
    <source>
        <dbReference type="SAM" id="MobiDB-lite"/>
    </source>
</evidence>
<sequence length="324" mass="33786">MKGAPQVTRTGDEVVVTLPGDLDFPSLCAALERMLAADPALREGRALVLDTGRLQLTADQVMAIEALVSRFGGARLLHVITEHVDARVDARAVDARSPLPLDGDRRPAWWAAPDPGAHRDGAREGPPEPGAPTPGGAAQAAGPAPEPGRRRSRRRNRRETAAPPAAAGPAAEAPAVGAGRGAGSSADAGRPRPGVVVRRTLRSGHRLVYDGDVVILGDVNPGAEVLAAGDVVVFGRLRGIVHAGFRGEAGAVVASLAMEPIQLRIARWIGRAPDEEPPGTGGRPSVAPAAGPEIAYVRDGRVVIEPFDPARWFWQRTAARRTAG</sequence>
<feature type="compositionally biased region" description="Low complexity" evidence="6">
    <location>
        <begin position="134"/>
        <end position="143"/>
    </location>
</feature>
<dbReference type="InterPro" id="IPR005526">
    <property type="entry name" value="Septum_form_inhib_MinC_C"/>
</dbReference>
<evidence type="ECO:0000256" key="4">
    <source>
        <dbReference type="ARBA" id="ARBA00046874"/>
    </source>
</evidence>
<feature type="compositionally biased region" description="Low complexity" evidence="6">
    <location>
        <begin position="161"/>
        <end position="195"/>
    </location>
</feature>
<gene>
    <name evidence="5" type="primary">minC</name>
    <name evidence="8" type="ORF">Q5761_11440</name>
</gene>
<feature type="compositionally biased region" description="Basic and acidic residues" evidence="6">
    <location>
        <begin position="116"/>
        <end position="126"/>
    </location>
</feature>
<evidence type="ECO:0000313" key="9">
    <source>
        <dbReference type="Proteomes" id="UP001304683"/>
    </source>
</evidence>